<dbReference type="Gene3D" id="3.40.50.300">
    <property type="entry name" value="P-loop containing nucleotide triphosphate hydrolases"/>
    <property type="match status" value="1"/>
</dbReference>
<comment type="similarity">
    <text evidence="1">Belongs to the GSP E family.</text>
</comment>
<dbReference type="PANTHER" id="PTHR30486">
    <property type="entry name" value="TWITCHING MOTILITY PROTEIN PILT"/>
    <property type="match status" value="1"/>
</dbReference>
<feature type="domain" description="Bacterial type II secretion system protein E" evidence="2">
    <location>
        <begin position="85"/>
        <end position="256"/>
    </location>
</feature>
<dbReference type="SUPFAM" id="SSF52540">
    <property type="entry name" value="P-loop containing nucleoside triphosphate hydrolases"/>
    <property type="match status" value="1"/>
</dbReference>
<dbReference type="PANTHER" id="PTHR30486:SF6">
    <property type="entry name" value="TYPE IV PILUS RETRACTATION ATPASE PILT"/>
    <property type="match status" value="1"/>
</dbReference>
<protein>
    <submittedName>
        <fullName evidence="3">Type II/IV secretion system protein</fullName>
    </submittedName>
</protein>
<dbReference type="GO" id="GO:0016887">
    <property type="term" value="F:ATP hydrolysis activity"/>
    <property type="evidence" value="ECO:0007669"/>
    <property type="project" value="InterPro"/>
</dbReference>
<accession>K1TDD4</accession>
<dbReference type="Gene3D" id="3.30.450.380">
    <property type="match status" value="1"/>
</dbReference>
<reference evidence="3" key="1">
    <citation type="journal article" date="2013" name="Environ. Microbiol.">
        <title>Microbiota from the distal guts of lean and obese adolescents exhibit partial functional redundancy besides clear differences in community structure.</title>
        <authorList>
            <person name="Ferrer M."/>
            <person name="Ruiz A."/>
            <person name="Lanza F."/>
            <person name="Haange S.B."/>
            <person name="Oberbach A."/>
            <person name="Till H."/>
            <person name="Bargiela R."/>
            <person name="Campoy C."/>
            <person name="Segura M.T."/>
            <person name="Richter M."/>
            <person name="von Bergen M."/>
            <person name="Seifert J."/>
            <person name="Suarez A."/>
        </authorList>
    </citation>
    <scope>NUCLEOTIDE SEQUENCE</scope>
</reference>
<gene>
    <name evidence="3" type="ORF">LEA_09137</name>
</gene>
<dbReference type="AlphaFoldDB" id="K1TDD4"/>
<name>K1TDD4_9ZZZZ</name>
<dbReference type="Pfam" id="PF00437">
    <property type="entry name" value="T2SSE"/>
    <property type="match status" value="1"/>
</dbReference>
<dbReference type="EMBL" id="AJWY01006112">
    <property type="protein sequence ID" value="EKC67763.1"/>
    <property type="molecule type" value="Genomic_DNA"/>
</dbReference>
<feature type="non-terminal residue" evidence="3">
    <location>
        <position position="1"/>
    </location>
</feature>
<dbReference type="InterPro" id="IPR001482">
    <property type="entry name" value="T2SS/T4SS_dom"/>
</dbReference>
<sequence length="276" mass="31776">EDFGPILEYVKDDLITDINYSNGSLWIDHVEKGRYHVENSGVTNIWIMQFVQKLSNKMNVQCNKSQPYLEAETDELRVSVIHEDVTNTGYAVSIRKTPPIRRITYENMMEEGYCDDMMETFLANSVKAHFNTIVCGLPGTGKTELVKYLTKYIPPYEKTITIEDNLEIRYSSINPGKDCVEMKVSDLMDYDTAIKLSMRQLPKWILIAETRSKEVVELLKSLSTGTNCLTTLHTDSVRKVPERIRNMNPQEVNINDVYMFVDIAVQVKSIVRENQK</sequence>
<evidence type="ECO:0000313" key="3">
    <source>
        <dbReference type="EMBL" id="EKC67763.1"/>
    </source>
</evidence>
<comment type="caution">
    <text evidence="3">The sequence shown here is derived from an EMBL/GenBank/DDBJ whole genome shotgun (WGS) entry which is preliminary data.</text>
</comment>
<organism evidence="3">
    <name type="scientific">human gut metagenome</name>
    <dbReference type="NCBI Taxonomy" id="408170"/>
    <lineage>
        <taxon>unclassified sequences</taxon>
        <taxon>metagenomes</taxon>
        <taxon>organismal metagenomes</taxon>
    </lineage>
</organism>
<evidence type="ECO:0000259" key="2">
    <source>
        <dbReference type="Pfam" id="PF00437"/>
    </source>
</evidence>
<dbReference type="InterPro" id="IPR027417">
    <property type="entry name" value="P-loop_NTPase"/>
</dbReference>
<evidence type="ECO:0000256" key="1">
    <source>
        <dbReference type="ARBA" id="ARBA00006611"/>
    </source>
</evidence>
<proteinExistence type="inferred from homology"/>
<dbReference type="InterPro" id="IPR050921">
    <property type="entry name" value="T4SS_GSP_E_ATPase"/>
</dbReference>